<dbReference type="Gene3D" id="2.30.29.30">
    <property type="entry name" value="Pleckstrin-homology domain (PH domain)/Phosphotyrosine-binding domain (PTB)"/>
    <property type="match status" value="2"/>
</dbReference>
<feature type="compositionally biased region" description="Basic and acidic residues" evidence="1">
    <location>
        <begin position="410"/>
        <end position="419"/>
    </location>
</feature>
<feature type="domain" description="PH" evidence="2">
    <location>
        <begin position="93"/>
        <end position="187"/>
    </location>
</feature>
<gene>
    <name evidence="3" type="ORF">JAAARDRAFT_41725</name>
</gene>
<dbReference type="PROSITE" id="PS50003">
    <property type="entry name" value="PH_DOMAIN"/>
    <property type="match status" value="2"/>
</dbReference>
<dbReference type="SMART" id="SM00233">
    <property type="entry name" value="PH"/>
    <property type="match status" value="2"/>
</dbReference>
<evidence type="ECO:0000259" key="2">
    <source>
        <dbReference type="PROSITE" id="PS50003"/>
    </source>
</evidence>
<feature type="compositionally biased region" description="Polar residues" evidence="1">
    <location>
        <begin position="427"/>
        <end position="442"/>
    </location>
</feature>
<dbReference type="InterPro" id="IPR011993">
    <property type="entry name" value="PH-like_dom_sf"/>
</dbReference>
<organism evidence="3 4">
    <name type="scientific">Jaapia argillacea MUCL 33604</name>
    <dbReference type="NCBI Taxonomy" id="933084"/>
    <lineage>
        <taxon>Eukaryota</taxon>
        <taxon>Fungi</taxon>
        <taxon>Dikarya</taxon>
        <taxon>Basidiomycota</taxon>
        <taxon>Agaricomycotina</taxon>
        <taxon>Agaricomycetes</taxon>
        <taxon>Agaricomycetidae</taxon>
        <taxon>Jaapiales</taxon>
        <taxon>Jaapiaceae</taxon>
        <taxon>Jaapia</taxon>
    </lineage>
</organism>
<proteinExistence type="predicted"/>
<dbReference type="InterPro" id="IPR001849">
    <property type="entry name" value="PH_domain"/>
</dbReference>
<feature type="region of interest" description="Disordered" evidence="1">
    <location>
        <begin position="402"/>
        <end position="442"/>
    </location>
</feature>
<feature type="domain" description="PH" evidence="2">
    <location>
        <begin position="245"/>
        <end position="339"/>
    </location>
</feature>
<dbReference type="Pfam" id="PF00786">
    <property type="entry name" value="PBD"/>
    <property type="match status" value="2"/>
</dbReference>
<dbReference type="OrthoDB" id="248923at2759"/>
<dbReference type="HOGENOM" id="CLU_619733_0_0_1"/>
<dbReference type="InterPro" id="IPR036936">
    <property type="entry name" value="CRIB_dom_sf"/>
</dbReference>
<dbReference type="SUPFAM" id="SSF50729">
    <property type="entry name" value="PH domain-like"/>
    <property type="match status" value="2"/>
</dbReference>
<evidence type="ECO:0000313" key="3">
    <source>
        <dbReference type="EMBL" id="KDQ50783.1"/>
    </source>
</evidence>
<dbReference type="EMBL" id="KL197755">
    <property type="protein sequence ID" value="KDQ50783.1"/>
    <property type="molecule type" value="Genomic_DNA"/>
</dbReference>
<reference evidence="4" key="1">
    <citation type="journal article" date="2014" name="Proc. Natl. Acad. Sci. U.S.A.">
        <title>Extensive sampling of basidiomycete genomes demonstrates inadequacy of the white-rot/brown-rot paradigm for wood decay fungi.</title>
        <authorList>
            <person name="Riley R."/>
            <person name="Salamov A.A."/>
            <person name="Brown D.W."/>
            <person name="Nagy L.G."/>
            <person name="Floudas D."/>
            <person name="Held B.W."/>
            <person name="Levasseur A."/>
            <person name="Lombard V."/>
            <person name="Morin E."/>
            <person name="Otillar R."/>
            <person name="Lindquist E.A."/>
            <person name="Sun H."/>
            <person name="LaButti K.M."/>
            <person name="Schmutz J."/>
            <person name="Jabbour D."/>
            <person name="Luo H."/>
            <person name="Baker S.E."/>
            <person name="Pisabarro A.G."/>
            <person name="Walton J.D."/>
            <person name="Blanchette R.A."/>
            <person name="Henrissat B."/>
            <person name="Martin F."/>
            <person name="Cullen D."/>
            <person name="Hibbett D.S."/>
            <person name="Grigoriev I.V."/>
        </authorList>
    </citation>
    <scope>NUCLEOTIDE SEQUENCE [LARGE SCALE GENOMIC DNA]</scope>
    <source>
        <strain evidence="4">MUCL 33604</strain>
    </source>
</reference>
<evidence type="ECO:0000313" key="4">
    <source>
        <dbReference type="Proteomes" id="UP000027265"/>
    </source>
</evidence>
<dbReference type="Gene3D" id="3.90.810.10">
    <property type="entry name" value="CRIB domain"/>
    <property type="match status" value="2"/>
</dbReference>
<dbReference type="Pfam" id="PF00169">
    <property type="entry name" value="PH"/>
    <property type="match status" value="2"/>
</dbReference>
<dbReference type="STRING" id="933084.A0A067P7A3"/>
<evidence type="ECO:0000256" key="1">
    <source>
        <dbReference type="SAM" id="MobiDB-lite"/>
    </source>
</evidence>
<dbReference type="SMART" id="SM00285">
    <property type="entry name" value="PBD"/>
    <property type="match status" value="2"/>
</dbReference>
<keyword evidence="4" id="KW-1185">Reference proteome</keyword>
<protein>
    <recommendedName>
        <fullName evidence="2">PH domain-containing protein</fullName>
    </recommendedName>
</protein>
<dbReference type="InParanoid" id="A0A067P7A3"/>
<sequence length="442" mass="49438">MATNSSQRDLSLAVQKWGESPSRLNLNDTEGEDPDYFQFVLIPTSESSDDFTFSALNGESSNANAGGRVVSAQLEKTPAKKEKGERAEKSYYGVVRSGSMDVKEGGLWKERYVVLNERTLMIHVNERTPDPKIINLNHISRVERVVDEKPYVLFLQSSSPKSGDIYLALNSDEDLYGWHDDIYSRCPSIGVSLPSGFMHHVHGEVNPTGGFVGLPPTWRKLLKVPVYLRSTLPGGSKTNANLCPQLIRSGLITVKEGGMVSWGWKAKHLVLTERTVMIHNKKSPLPRRTILLADITSIERIDLKPHCLLVRAGGKRYYISFSNDDDLYGWHDDLYVRSRLSLATSVSDFAHRVHVGFDPIERRFTGLPESWNKLLAMGNADVRPRSYASDATDGRQVLDLYAETSGQPRMSEEKEEKKGFGHRPSMSAGSVMTESTYVNTPF</sequence>
<dbReference type="Proteomes" id="UP000027265">
    <property type="component" value="Unassembled WGS sequence"/>
</dbReference>
<dbReference type="InterPro" id="IPR000095">
    <property type="entry name" value="CRIB_dom"/>
</dbReference>
<accession>A0A067P7A3</accession>
<dbReference type="AlphaFoldDB" id="A0A067P7A3"/>
<name>A0A067P7A3_9AGAM</name>